<protein>
    <recommendedName>
        <fullName evidence="4">Major facilitator superfamily (MFS) profile domain-containing protein</fullName>
    </recommendedName>
</protein>
<keyword evidence="1" id="KW-1133">Transmembrane helix</keyword>
<sequence length="211" mass="22568">MLLACIVLTIQLPEQPVSVEKLVRLPAFPSGTVQTGLAIALAWSLAGIVSIILPTQLIQYGLPNWSGLMLFIFVTSGVLVQPLARRLNSRRSLQLGYGLLILGYLIFTIGAGLGILRLVLIGVAIAGTACYGFTYLGGIAEVIRLSGTQSARVVSGYFVCAYLGFGLPVIFIGFISDQFGTINALFGYGVMFLIANLALGQYQGFKTKQRT</sequence>
<dbReference type="Proteomes" id="UP000441797">
    <property type="component" value="Unassembled WGS sequence"/>
</dbReference>
<dbReference type="RefSeq" id="WP_105220638.1">
    <property type="nucleotide sequence ID" value="NZ_CAWNSU010000065.1"/>
</dbReference>
<keyword evidence="1" id="KW-0472">Membrane</keyword>
<proteinExistence type="predicted"/>
<feature type="transmembrane region" description="Helical" evidence="1">
    <location>
        <begin position="154"/>
        <end position="175"/>
    </location>
</feature>
<reference evidence="2 3" key="1">
    <citation type="journal article" date="2019" name="Front. Microbiol.">
        <title>Genomic Features for Desiccation Tolerance and Sugar Biosynthesis in the Extremophile Gloeocapsopsis sp. UTEX B3054.</title>
        <authorList>
            <person name="Urrejola C."/>
            <person name="Alcorta J."/>
            <person name="Salas L."/>
            <person name="Vasquez M."/>
            <person name="Polz M.F."/>
            <person name="Vicuna R."/>
            <person name="Diez B."/>
        </authorList>
    </citation>
    <scope>NUCLEOTIDE SEQUENCE [LARGE SCALE GENOMIC DNA]</scope>
    <source>
        <strain evidence="2 3">1H9</strain>
    </source>
</reference>
<gene>
    <name evidence="2" type="ORF">BWI75_19955</name>
</gene>
<accession>A0A6N8G2G7</accession>
<feature type="transmembrane region" description="Helical" evidence="1">
    <location>
        <begin position="181"/>
        <end position="200"/>
    </location>
</feature>
<evidence type="ECO:0000313" key="2">
    <source>
        <dbReference type="EMBL" id="MUL38537.1"/>
    </source>
</evidence>
<comment type="caution">
    <text evidence="2">The sequence shown here is derived from an EMBL/GenBank/DDBJ whole genome shotgun (WGS) entry which is preliminary data.</text>
</comment>
<name>A0A6N8G2G7_9CHRO</name>
<dbReference type="Gene3D" id="1.20.1250.20">
    <property type="entry name" value="MFS general substrate transporter like domains"/>
    <property type="match status" value="1"/>
</dbReference>
<feature type="transmembrane region" description="Helical" evidence="1">
    <location>
        <begin position="35"/>
        <end position="53"/>
    </location>
</feature>
<evidence type="ECO:0000256" key="1">
    <source>
        <dbReference type="SAM" id="Phobius"/>
    </source>
</evidence>
<evidence type="ECO:0008006" key="4">
    <source>
        <dbReference type="Google" id="ProtNLM"/>
    </source>
</evidence>
<feature type="transmembrane region" description="Helical" evidence="1">
    <location>
        <begin position="104"/>
        <end position="133"/>
    </location>
</feature>
<dbReference type="EMBL" id="NAPY01000042">
    <property type="protein sequence ID" value="MUL38537.1"/>
    <property type="molecule type" value="Genomic_DNA"/>
</dbReference>
<dbReference type="OrthoDB" id="9793283at2"/>
<evidence type="ECO:0000313" key="3">
    <source>
        <dbReference type="Proteomes" id="UP000441797"/>
    </source>
</evidence>
<dbReference type="InterPro" id="IPR036259">
    <property type="entry name" value="MFS_trans_sf"/>
</dbReference>
<dbReference type="AlphaFoldDB" id="A0A6N8G2G7"/>
<organism evidence="2 3">
    <name type="scientific">Gloeocapsopsis dulcis AAB1 = 1H9</name>
    <dbReference type="NCBI Taxonomy" id="1433147"/>
    <lineage>
        <taxon>Bacteria</taxon>
        <taxon>Bacillati</taxon>
        <taxon>Cyanobacteriota</taxon>
        <taxon>Cyanophyceae</taxon>
        <taxon>Oscillatoriophycideae</taxon>
        <taxon>Chroococcales</taxon>
        <taxon>Chroococcaceae</taxon>
        <taxon>Gloeocapsopsis</taxon>
        <taxon>Gloeocapsopsis dulcis</taxon>
    </lineage>
</organism>
<dbReference type="SUPFAM" id="SSF103473">
    <property type="entry name" value="MFS general substrate transporter"/>
    <property type="match status" value="1"/>
</dbReference>
<keyword evidence="3" id="KW-1185">Reference proteome</keyword>
<keyword evidence="1" id="KW-0812">Transmembrane</keyword>
<feature type="transmembrane region" description="Helical" evidence="1">
    <location>
        <begin position="65"/>
        <end position="84"/>
    </location>
</feature>